<dbReference type="PANTHER" id="PTHR47089">
    <property type="entry name" value="ABC TRANSPORTER, PERMEASE PROTEIN"/>
    <property type="match status" value="1"/>
</dbReference>
<name>A0A6P1MKR6_9FIRM</name>
<gene>
    <name evidence="7" type="ORF">Ami3637_07320</name>
</gene>
<dbReference type="RefSeq" id="WP_162362005.1">
    <property type="nucleotide sequence ID" value="NZ_CP047591.1"/>
</dbReference>
<dbReference type="GO" id="GO:0005886">
    <property type="term" value="C:plasma membrane"/>
    <property type="evidence" value="ECO:0007669"/>
    <property type="project" value="UniProtKB-SubCell"/>
</dbReference>
<keyword evidence="4 6" id="KW-1133">Transmembrane helix</keyword>
<dbReference type="PANTHER" id="PTHR47089:SF1">
    <property type="entry name" value="GUANOSINE ABC TRANSPORTER PERMEASE PROTEIN NUPP"/>
    <property type="match status" value="1"/>
</dbReference>
<feature type="transmembrane region" description="Helical" evidence="6">
    <location>
        <begin position="90"/>
        <end position="107"/>
    </location>
</feature>
<evidence type="ECO:0000256" key="3">
    <source>
        <dbReference type="ARBA" id="ARBA00022692"/>
    </source>
</evidence>
<feature type="transmembrane region" description="Helical" evidence="6">
    <location>
        <begin position="193"/>
        <end position="211"/>
    </location>
</feature>
<organism evidence="7 8">
    <name type="scientific">Aminipila terrae</name>
    <dbReference type="NCBI Taxonomy" id="2697030"/>
    <lineage>
        <taxon>Bacteria</taxon>
        <taxon>Bacillati</taxon>
        <taxon>Bacillota</taxon>
        <taxon>Clostridia</taxon>
        <taxon>Peptostreptococcales</taxon>
        <taxon>Anaerovoracaceae</taxon>
        <taxon>Aminipila</taxon>
    </lineage>
</organism>
<dbReference type="EMBL" id="CP047591">
    <property type="protein sequence ID" value="QHI72236.1"/>
    <property type="molecule type" value="Genomic_DNA"/>
</dbReference>
<feature type="transmembrane region" description="Helical" evidence="6">
    <location>
        <begin position="56"/>
        <end position="78"/>
    </location>
</feature>
<keyword evidence="8" id="KW-1185">Reference proteome</keyword>
<dbReference type="CDD" id="cd06580">
    <property type="entry name" value="TM_PBP1_transp_TpRbsC_like"/>
    <property type="match status" value="1"/>
</dbReference>
<evidence type="ECO:0000313" key="8">
    <source>
        <dbReference type="Proteomes" id="UP000463883"/>
    </source>
</evidence>
<feature type="transmembrane region" description="Helical" evidence="6">
    <location>
        <begin position="113"/>
        <end position="134"/>
    </location>
</feature>
<feature type="transmembrane region" description="Helical" evidence="6">
    <location>
        <begin position="292"/>
        <end position="311"/>
    </location>
</feature>
<feature type="transmembrane region" description="Helical" evidence="6">
    <location>
        <begin position="323"/>
        <end position="341"/>
    </location>
</feature>
<evidence type="ECO:0000256" key="2">
    <source>
        <dbReference type="ARBA" id="ARBA00022475"/>
    </source>
</evidence>
<evidence type="ECO:0000256" key="1">
    <source>
        <dbReference type="ARBA" id="ARBA00004651"/>
    </source>
</evidence>
<evidence type="ECO:0000313" key="7">
    <source>
        <dbReference type="EMBL" id="QHI72236.1"/>
    </source>
</evidence>
<evidence type="ECO:0000256" key="6">
    <source>
        <dbReference type="SAM" id="Phobius"/>
    </source>
</evidence>
<keyword evidence="5 6" id="KW-0472">Membrane</keyword>
<evidence type="ECO:0000256" key="4">
    <source>
        <dbReference type="ARBA" id="ARBA00022989"/>
    </source>
</evidence>
<dbReference type="InterPro" id="IPR001851">
    <property type="entry name" value="ABC_transp_permease"/>
</dbReference>
<dbReference type="Pfam" id="PF02653">
    <property type="entry name" value="BPD_transp_2"/>
    <property type="match status" value="1"/>
</dbReference>
<dbReference type="GO" id="GO:0022857">
    <property type="term" value="F:transmembrane transporter activity"/>
    <property type="evidence" value="ECO:0007669"/>
    <property type="project" value="InterPro"/>
</dbReference>
<comment type="subcellular location">
    <subcellularLocation>
        <location evidence="1">Cell membrane</location>
        <topology evidence="1">Multi-pass membrane protein</topology>
    </subcellularLocation>
</comment>
<feature type="transmembrane region" description="Helical" evidence="6">
    <location>
        <begin position="12"/>
        <end position="36"/>
    </location>
</feature>
<reference evidence="7 8" key="1">
    <citation type="submission" date="2020-01" db="EMBL/GenBank/DDBJ databases">
        <title>Genomic analysis of Aminipila sp. CBA3637.</title>
        <authorList>
            <person name="Kim Y.B."/>
            <person name="Roh S.W."/>
        </authorList>
    </citation>
    <scope>NUCLEOTIDE SEQUENCE [LARGE SCALE GENOMIC DNA]</scope>
    <source>
        <strain evidence="7 8">CBA3637</strain>
    </source>
</reference>
<keyword evidence="2" id="KW-1003">Cell membrane</keyword>
<dbReference type="AlphaFoldDB" id="A0A6P1MKR6"/>
<sequence length="357" mass="37916">MREKLQNKNLWFSSATTILAVVISLLIAFILIMIFSDNPGASISDLLTGPFSSKRNLGNVISMASTFTFTGVAICIMFQASLFNVAAEGAFFLGAMFAAAAATLWNIPVGLALVVPMVIGAVTGAIICFIPGILKAKFNADELVSSLMLNYIVLYLGLYLLNTYIRDPQFGALASYQLPAASKISNLIQGTSVNNGIIIAIILVIISYVFLYRTKTGYSVRVLGQNKDYANYSGIKVAKVIVISQLAGGAVAGLGGAVEVMGMYGRFQWTSLPGYGWDGVIVAILAGNKPQIVPVAAIFLAYLRIGANVMARSGDVPSELITVIQAVMIILVTASALLSHIKKKIIIKEALSDGQNS</sequence>
<evidence type="ECO:0000256" key="5">
    <source>
        <dbReference type="ARBA" id="ARBA00023136"/>
    </source>
</evidence>
<proteinExistence type="predicted"/>
<dbReference type="KEGG" id="amic:Ami3637_07320"/>
<dbReference type="Proteomes" id="UP000463883">
    <property type="component" value="Chromosome"/>
</dbReference>
<accession>A0A6P1MKR6</accession>
<keyword evidence="3 6" id="KW-0812">Transmembrane</keyword>
<feature type="transmembrane region" description="Helical" evidence="6">
    <location>
        <begin position="146"/>
        <end position="165"/>
    </location>
</feature>
<protein>
    <submittedName>
        <fullName evidence="7">ABC transporter permease</fullName>
    </submittedName>
</protein>